<keyword evidence="1" id="KW-0175">Coiled coil</keyword>
<dbReference type="PATRIC" id="fig|210.2441.peg.501"/>
<evidence type="ECO:0000313" key="2">
    <source>
        <dbReference type="EMBL" id="ANH48078.1"/>
    </source>
</evidence>
<evidence type="ECO:0000313" key="3">
    <source>
        <dbReference type="Proteomes" id="UP000078062"/>
    </source>
</evidence>
<dbReference type="RefSeq" id="WP_064434444.1">
    <property type="nucleotide sequence ID" value="NZ_CP011486.1"/>
</dbReference>
<dbReference type="EMBL" id="CP011486">
    <property type="protein sequence ID" value="ANH48078.1"/>
    <property type="molecule type" value="Genomic_DNA"/>
</dbReference>
<dbReference type="Proteomes" id="UP000078062">
    <property type="component" value="Chromosome"/>
</dbReference>
<organism evidence="2 3">
    <name type="scientific">Helicobacter pylori</name>
    <name type="common">Campylobacter pylori</name>
    <dbReference type="NCBI Taxonomy" id="210"/>
    <lineage>
        <taxon>Bacteria</taxon>
        <taxon>Pseudomonadati</taxon>
        <taxon>Campylobacterota</taxon>
        <taxon>Epsilonproteobacteria</taxon>
        <taxon>Campylobacterales</taxon>
        <taxon>Helicobacteraceae</taxon>
        <taxon>Helicobacter</taxon>
    </lineage>
</organism>
<proteinExistence type="predicted"/>
<sequence length="177" mass="20493">MISIDLFKTNGRFTRGMRNTKIIYSAIRYGTKGIAKVSPVLICVDVALSLADMIHSYGQYRAAKEQTKQLETTRSSLRKQYENLLVELKLDKQKLRLQLAQDLERIDARIRNHADKMHLLKLAYEGSFEILKCIKDHLDEYEKKFPYDNAQRMVALRQQYHEALTAHCQASLNFIGG</sequence>
<name>A0A1A9HBW6_HELPX</name>
<evidence type="ECO:0000256" key="1">
    <source>
        <dbReference type="SAM" id="Coils"/>
    </source>
</evidence>
<gene>
    <name evidence="2" type="ORF">AA977_02425</name>
</gene>
<feature type="coiled-coil region" evidence="1">
    <location>
        <begin position="60"/>
        <end position="105"/>
    </location>
</feature>
<accession>A0A1A9HBW6</accession>
<reference evidence="2 3" key="1">
    <citation type="submission" date="2014-04" db="EMBL/GenBank/DDBJ databases">
        <title>Detecting global and local adaptation in a worldwide sample of Helicobacter pylori genomes.</title>
        <authorList>
            <person name="Montano V."/>
            <person name="Didelot X."/>
            <person name="Foll M."/>
            <person name="Linz B."/>
            <person name="Reinhardt R."/>
            <person name="Suerbaum S."/>
            <person name="Moodley Y."/>
            <person name="Jensen J.D."/>
        </authorList>
    </citation>
    <scope>NUCLEOTIDE SEQUENCE [LARGE SCALE GENOMIC DNA]</scope>
    <source>
        <strain evidence="2 3">K26A1</strain>
    </source>
</reference>
<dbReference type="AlphaFoldDB" id="A0A1A9HBW6"/>
<protein>
    <submittedName>
        <fullName evidence="2">Uncharacterized protein</fullName>
    </submittedName>
</protein>